<reference evidence="1 2" key="1">
    <citation type="submission" date="2023-03" db="EMBL/GenBank/DDBJ databases">
        <title>High recombination rates correlate with genetic variation in Cardiocondyla obscurior ants.</title>
        <authorList>
            <person name="Errbii M."/>
        </authorList>
    </citation>
    <scope>NUCLEOTIDE SEQUENCE [LARGE SCALE GENOMIC DNA]</scope>
    <source>
        <strain evidence="1">Alpha-2009</strain>
        <tissue evidence="1">Whole body</tissue>
    </source>
</reference>
<proteinExistence type="predicted"/>
<organism evidence="1 2">
    <name type="scientific">Cardiocondyla obscurior</name>
    <dbReference type="NCBI Taxonomy" id="286306"/>
    <lineage>
        <taxon>Eukaryota</taxon>
        <taxon>Metazoa</taxon>
        <taxon>Ecdysozoa</taxon>
        <taxon>Arthropoda</taxon>
        <taxon>Hexapoda</taxon>
        <taxon>Insecta</taxon>
        <taxon>Pterygota</taxon>
        <taxon>Neoptera</taxon>
        <taxon>Endopterygota</taxon>
        <taxon>Hymenoptera</taxon>
        <taxon>Apocrita</taxon>
        <taxon>Aculeata</taxon>
        <taxon>Formicoidea</taxon>
        <taxon>Formicidae</taxon>
        <taxon>Myrmicinae</taxon>
        <taxon>Cardiocondyla</taxon>
    </lineage>
</organism>
<sequence>MPCQRRGGSARRVTEGKTARNCLYLFPVFAEALRCSLLYATVNDRIDTFTMTKSLVSTYCDSTSKDIVLALQYAIVNTRRDDGNAYEATRNQSNHANAFYGDRAVKLCVKWNVCQKSNLSLSISRCFKSNDTRRYRENKNDWPDKFYFTDKFAG</sequence>
<name>A0AAW2EEP5_9HYME</name>
<dbReference type="AlphaFoldDB" id="A0AAW2EEP5"/>
<gene>
    <name evidence="1" type="ORF">PUN28_019216</name>
</gene>
<evidence type="ECO:0000313" key="2">
    <source>
        <dbReference type="Proteomes" id="UP001430953"/>
    </source>
</evidence>
<comment type="caution">
    <text evidence="1">The sequence shown here is derived from an EMBL/GenBank/DDBJ whole genome shotgun (WGS) entry which is preliminary data.</text>
</comment>
<dbReference type="Proteomes" id="UP001430953">
    <property type="component" value="Unassembled WGS sequence"/>
</dbReference>
<dbReference type="EMBL" id="JADYXP020000025">
    <property type="protein sequence ID" value="KAL0100665.1"/>
    <property type="molecule type" value="Genomic_DNA"/>
</dbReference>
<protein>
    <submittedName>
        <fullName evidence="1">Uncharacterized protein</fullName>
    </submittedName>
</protein>
<keyword evidence="2" id="KW-1185">Reference proteome</keyword>
<evidence type="ECO:0000313" key="1">
    <source>
        <dbReference type="EMBL" id="KAL0100665.1"/>
    </source>
</evidence>
<accession>A0AAW2EEP5</accession>